<evidence type="ECO:0000313" key="2">
    <source>
        <dbReference type="Proteomes" id="UP001482620"/>
    </source>
</evidence>
<proteinExistence type="predicted"/>
<sequence>MKKNWLQLWTNGRGCWQKLQPEKRQRYNSCKKNRTTRREKEVLWKSHIDDLKEDFKRALSDTNEFHIKMECDKAYQ</sequence>
<dbReference type="EMBL" id="JAHRIQ010020017">
    <property type="protein sequence ID" value="MEQ2227425.1"/>
    <property type="molecule type" value="Genomic_DNA"/>
</dbReference>
<accession>A0ABV0T3H6</accession>
<gene>
    <name evidence="1" type="ORF">ILYODFUR_037594</name>
</gene>
<evidence type="ECO:0000313" key="1">
    <source>
        <dbReference type="EMBL" id="MEQ2227425.1"/>
    </source>
</evidence>
<name>A0ABV0T3H6_9TELE</name>
<comment type="caution">
    <text evidence="1">The sequence shown here is derived from an EMBL/GenBank/DDBJ whole genome shotgun (WGS) entry which is preliminary data.</text>
</comment>
<protein>
    <submittedName>
        <fullName evidence="1">Uncharacterized protein</fullName>
    </submittedName>
</protein>
<keyword evidence="2" id="KW-1185">Reference proteome</keyword>
<organism evidence="1 2">
    <name type="scientific">Ilyodon furcidens</name>
    <name type="common">goldbreast splitfin</name>
    <dbReference type="NCBI Taxonomy" id="33524"/>
    <lineage>
        <taxon>Eukaryota</taxon>
        <taxon>Metazoa</taxon>
        <taxon>Chordata</taxon>
        <taxon>Craniata</taxon>
        <taxon>Vertebrata</taxon>
        <taxon>Euteleostomi</taxon>
        <taxon>Actinopterygii</taxon>
        <taxon>Neopterygii</taxon>
        <taxon>Teleostei</taxon>
        <taxon>Neoteleostei</taxon>
        <taxon>Acanthomorphata</taxon>
        <taxon>Ovalentaria</taxon>
        <taxon>Atherinomorphae</taxon>
        <taxon>Cyprinodontiformes</taxon>
        <taxon>Goodeidae</taxon>
        <taxon>Ilyodon</taxon>
    </lineage>
</organism>
<dbReference type="Proteomes" id="UP001482620">
    <property type="component" value="Unassembled WGS sequence"/>
</dbReference>
<reference evidence="1 2" key="1">
    <citation type="submission" date="2021-06" db="EMBL/GenBank/DDBJ databases">
        <authorList>
            <person name="Palmer J.M."/>
        </authorList>
    </citation>
    <scope>NUCLEOTIDE SEQUENCE [LARGE SCALE GENOMIC DNA]</scope>
    <source>
        <strain evidence="2">if_2019</strain>
        <tissue evidence="1">Muscle</tissue>
    </source>
</reference>